<dbReference type="Pfam" id="PF01243">
    <property type="entry name" value="PNPOx_N"/>
    <property type="match status" value="1"/>
</dbReference>
<dbReference type="Gene3D" id="2.30.110.10">
    <property type="entry name" value="Electron Transport, Fmn-binding Protein, Chain A"/>
    <property type="match status" value="1"/>
</dbReference>
<sequence length="147" mass="17069">MNTSDYLKLLVDEIHSVVVASVDSEGHPTTRVIDMMYQDDENVYFLTANTKVFYKQLKENPYISLTGMTQGKSTMERKMISLSGKVECIGREKLNILLDHNPYMYDIYPTEDGRKVLEVFCFAYARGEFYDLTVLPPRIDSFEIKRE</sequence>
<proteinExistence type="predicted"/>
<organism evidence="2 3">
    <name type="scientific">Streptococcus ruminantium</name>
    <dbReference type="NCBI Taxonomy" id="1917441"/>
    <lineage>
        <taxon>Bacteria</taxon>
        <taxon>Bacillati</taxon>
        <taxon>Bacillota</taxon>
        <taxon>Bacilli</taxon>
        <taxon>Lactobacillales</taxon>
        <taxon>Streptococcaceae</taxon>
        <taxon>Streptococcus</taxon>
    </lineage>
</organism>
<feature type="domain" description="Pyridoxamine 5'-phosphate oxidase N-terminal" evidence="1">
    <location>
        <begin position="10"/>
        <end position="94"/>
    </location>
</feature>
<dbReference type="EMBL" id="JAVIBX010000007">
    <property type="protein sequence ID" value="MDQ8832809.1"/>
    <property type="molecule type" value="Genomic_DNA"/>
</dbReference>
<keyword evidence="3" id="KW-1185">Reference proteome</keyword>
<dbReference type="RefSeq" id="WP_308937997.1">
    <property type="nucleotide sequence ID" value="NZ_JAVIBP010000009.1"/>
</dbReference>
<accession>A0ABU1B3Y0</accession>
<protein>
    <submittedName>
        <fullName evidence="2">Pyridoxamine 5'-phosphate oxidase family protein</fullName>
    </submittedName>
</protein>
<evidence type="ECO:0000259" key="1">
    <source>
        <dbReference type="Pfam" id="PF01243"/>
    </source>
</evidence>
<evidence type="ECO:0000313" key="3">
    <source>
        <dbReference type="Proteomes" id="UP001228446"/>
    </source>
</evidence>
<name>A0ABU1B3Y0_9STRE</name>
<dbReference type="InterPro" id="IPR011576">
    <property type="entry name" value="Pyridox_Oxase_N"/>
</dbReference>
<comment type="caution">
    <text evidence="2">The sequence shown here is derived from an EMBL/GenBank/DDBJ whole genome shotgun (WGS) entry which is preliminary data.</text>
</comment>
<reference evidence="2 3" key="1">
    <citation type="submission" date="2023-08" db="EMBL/GenBank/DDBJ databases">
        <title>Streptococcus ruminantium-associated sheep mastitis outbreak detected in Italy is distinct from bovine isolates.</title>
        <authorList>
            <person name="Rosa M.N."/>
            <person name="Vezina B."/>
            <person name="Tola S."/>
        </authorList>
    </citation>
    <scope>NUCLEOTIDE SEQUENCE [LARGE SCALE GENOMIC DNA]</scope>
    <source>
        <strain evidence="2 3">OM6730</strain>
    </source>
</reference>
<dbReference type="SUPFAM" id="SSF50475">
    <property type="entry name" value="FMN-binding split barrel"/>
    <property type="match status" value="1"/>
</dbReference>
<dbReference type="Proteomes" id="UP001228446">
    <property type="component" value="Unassembled WGS sequence"/>
</dbReference>
<evidence type="ECO:0000313" key="2">
    <source>
        <dbReference type="EMBL" id="MDQ8832809.1"/>
    </source>
</evidence>
<dbReference type="InterPro" id="IPR012349">
    <property type="entry name" value="Split_barrel_FMN-bd"/>
</dbReference>
<gene>
    <name evidence="2" type="ORF">RFF62_03245</name>
</gene>